<evidence type="ECO:0000313" key="2">
    <source>
        <dbReference type="Proteomes" id="UP000235965"/>
    </source>
</evidence>
<protein>
    <submittedName>
        <fullName evidence="1">Uncharacterized protein</fullName>
    </submittedName>
</protein>
<feature type="non-terminal residue" evidence="1">
    <location>
        <position position="1"/>
    </location>
</feature>
<gene>
    <name evidence="1" type="ORF">B7P43_G03382</name>
</gene>
<reference evidence="1 2" key="1">
    <citation type="submission" date="2017-12" db="EMBL/GenBank/DDBJ databases">
        <title>Hemimetabolous genomes reveal molecular basis of termite eusociality.</title>
        <authorList>
            <person name="Harrison M.C."/>
            <person name="Jongepier E."/>
            <person name="Robertson H.M."/>
            <person name="Arning N."/>
            <person name="Bitard-Feildel T."/>
            <person name="Chao H."/>
            <person name="Childers C.P."/>
            <person name="Dinh H."/>
            <person name="Doddapaneni H."/>
            <person name="Dugan S."/>
            <person name="Gowin J."/>
            <person name="Greiner C."/>
            <person name="Han Y."/>
            <person name="Hu H."/>
            <person name="Hughes D.S.T."/>
            <person name="Huylmans A.-K."/>
            <person name="Kemena C."/>
            <person name="Kremer L.P.M."/>
            <person name="Lee S.L."/>
            <person name="Lopez-Ezquerra A."/>
            <person name="Mallet L."/>
            <person name="Monroy-Kuhn J.M."/>
            <person name="Moser A."/>
            <person name="Murali S.C."/>
            <person name="Muzny D.M."/>
            <person name="Otani S."/>
            <person name="Piulachs M.-D."/>
            <person name="Poelchau M."/>
            <person name="Qu J."/>
            <person name="Schaub F."/>
            <person name="Wada-Katsumata A."/>
            <person name="Worley K.C."/>
            <person name="Xie Q."/>
            <person name="Ylla G."/>
            <person name="Poulsen M."/>
            <person name="Gibbs R.A."/>
            <person name="Schal C."/>
            <person name="Richards S."/>
            <person name="Belles X."/>
            <person name="Korb J."/>
            <person name="Bornberg-Bauer E."/>
        </authorList>
    </citation>
    <scope>NUCLEOTIDE SEQUENCE [LARGE SCALE GENOMIC DNA]</scope>
    <source>
        <tissue evidence="1">Whole body</tissue>
    </source>
</reference>
<name>A0A2J7QDN4_9NEOP</name>
<dbReference type="EMBL" id="NEVH01015817">
    <property type="protein sequence ID" value="PNF26687.1"/>
    <property type="molecule type" value="Genomic_DNA"/>
</dbReference>
<evidence type="ECO:0000313" key="1">
    <source>
        <dbReference type="EMBL" id="PNF26687.1"/>
    </source>
</evidence>
<dbReference type="AlphaFoldDB" id="A0A2J7QDN4"/>
<accession>A0A2J7QDN4</accession>
<keyword evidence="2" id="KW-1185">Reference proteome</keyword>
<proteinExistence type="predicted"/>
<organism evidence="1 2">
    <name type="scientific">Cryptotermes secundus</name>
    <dbReference type="NCBI Taxonomy" id="105785"/>
    <lineage>
        <taxon>Eukaryota</taxon>
        <taxon>Metazoa</taxon>
        <taxon>Ecdysozoa</taxon>
        <taxon>Arthropoda</taxon>
        <taxon>Hexapoda</taxon>
        <taxon>Insecta</taxon>
        <taxon>Pterygota</taxon>
        <taxon>Neoptera</taxon>
        <taxon>Polyneoptera</taxon>
        <taxon>Dictyoptera</taxon>
        <taxon>Blattodea</taxon>
        <taxon>Blattoidea</taxon>
        <taxon>Termitoidae</taxon>
        <taxon>Kalotermitidae</taxon>
        <taxon>Cryptotermitinae</taxon>
        <taxon>Cryptotermes</taxon>
    </lineage>
</organism>
<sequence length="92" mass="10807">RATNSAVTEEFPSILWNPKVYYPVHKSPPLIPILSQYHPIHNIPSYLSRISFNIFHPPTPWFSQWSLDWIDLAQDREQWKALVSTVINLRVP</sequence>
<comment type="caution">
    <text evidence="1">The sequence shown here is derived from an EMBL/GenBank/DDBJ whole genome shotgun (WGS) entry which is preliminary data.</text>
</comment>
<dbReference type="InParanoid" id="A0A2J7QDN4"/>
<dbReference type="Proteomes" id="UP000235965">
    <property type="component" value="Unassembled WGS sequence"/>
</dbReference>